<evidence type="ECO:0000256" key="13">
    <source>
        <dbReference type="ARBA" id="ARBA00023239"/>
    </source>
</evidence>
<keyword evidence="9 14" id="KW-0686">Riboflavin biosynthesis</keyword>
<dbReference type="STRING" id="32024.GCA_000788295_01664"/>
<dbReference type="Gene3D" id="3.40.50.10990">
    <property type="entry name" value="GTP cyclohydrolase II"/>
    <property type="match status" value="1"/>
</dbReference>
<evidence type="ECO:0000256" key="10">
    <source>
        <dbReference type="ARBA" id="ARBA00022723"/>
    </source>
</evidence>
<keyword evidence="12 14" id="KW-0464">Manganese</keyword>
<accession>A0A381DK62</accession>
<dbReference type="PANTHER" id="PTHR21327:SF18">
    <property type="entry name" value="3,4-DIHYDROXY-2-BUTANONE 4-PHOSPHATE SYNTHASE"/>
    <property type="match status" value="1"/>
</dbReference>
<comment type="similarity">
    <text evidence="5">In the N-terminal section; belongs to the DHBP synthase family.</text>
</comment>
<gene>
    <name evidence="16" type="primary">ribBA</name>
    <name evidence="16" type="ORF">NCTC12475_01307</name>
</gene>
<keyword evidence="13 14" id="KW-0456">Lyase</keyword>
<protein>
    <recommendedName>
        <fullName evidence="8 14">3,4-dihydroxy-2-butanone 4-phosphate synthase</fullName>
        <shortName evidence="14">DHBP synthase</shortName>
        <ecNumber evidence="7 14">4.1.99.12</ecNumber>
    </recommendedName>
</protein>
<dbReference type="Gene3D" id="3.90.870.10">
    <property type="entry name" value="DHBP synthase"/>
    <property type="match status" value="1"/>
</dbReference>
<comment type="similarity">
    <text evidence="6">In the C-terminal section; belongs to the GTP cyclohydrolase II family.</text>
</comment>
<dbReference type="GO" id="GO:0003935">
    <property type="term" value="F:GTP cyclohydrolase II activity"/>
    <property type="evidence" value="ECO:0007669"/>
    <property type="project" value="TreeGrafter"/>
</dbReference>
<comment type="subunit">
    <text evidence="14">Homodimer.</text>
</comment>
<evidence type="ECO:0000256" key="4">
    <source>
        <dbReference type="ARBA" id="ARBA00004904"/>
    </source>
</evidence>
<dbReference type="InterPro" id="IPR032677">
    <property type="entry name" value="GTP_cyclohydro_II"/>
</dbReference>
<comment type="catalytic activity">
    <reaction evidence="1 14">
        <text>D-ribulose 5-phosphate = (2S)-2-hydroxy-3-oxobutyl phosphate + formate + H(+)</text>
        <dbReference type="Rhea" id="RHEA:18457"/>
        <dbReference type="ChEBI" id="CHEBI:15378"/>
        <dbReference type="ChEBI" id="CHEBI:15740"/>
        <dbReference type="ChEBI" id="CHEBI:58121"/>
        <dbReference type="ChEBI" id="CHEBI:58830"/>
        <dbReference type="EC" id="4.1.99.12"/>
    </reaction>
</comment>
<evidence type="ECO:0000256" key="14">
    <source>
        <dbReference type="RuleBase" id="RU003843"/>
    </source>
</evidence>
<name>A0A381DK62_9BACT</name>
<comment type="cofactor">
    <cofactor evidence="2">
        <name>Mn(2+)</name>
        <dbReference type="ChEBI" id="CHEBI:29035"/>
    </cofactor>
</comment>
<dbReference type="Pfam" id="PF00926">
    <property type="entry name" value="DHBP_synthase"/>
    <property type="match status" value="1"/>
</dbReference>
<dbReference type="InterPro" id="IPR036144">
    <property type="entry name" value="RibA-like_sf"/>
</dbReference>
<evidence type="ECO:0000256" key="1">
    <source>
        <dbReference type="ARBA" id="ARBA00000141"/>
    </source>
</evidence>
<evidence type="ECO:0000313" key="17">
    <source>
        <dbReference type="Proteomes" id="UP000254920"/>
    </source>
</evidence>
<dbReference type="GeneID" id="93089961"/>
<evidence type="ECO:0000256" key="5">
    <source>
        <dbReference type="ARBA" id="ARBA00005520"/>
    </source>
</evidence>
<comment type="function">
    <text evidence="3 14">Catalyzes the conversion of D-ribulose 5-phosphate to formate and 3,4-dihydroxy-2-butanone 4-phosphate.</text>
</comment>
<comment type="cofactor">
    <cofactor evidence="14">
        <name>Mg(2+)</name>
        <dbReference type="ChEBI" id="CHEBI:18420"/>
    </cofactor>
    <cofactor evidence="14">
        <name>Mn(2+)</name>
        <dbReference type="ChEBI" id="CHEBI:29035"/>
    </cofactor>
    <text evidence="14">Binds 2 divalent metal cations per subunit. Magnesium or manganese.</text>
</comment>
<dbReference type="Proteomes" id="UP000254920">
    <property type="component" value="Unassembled WGS sequence"/>
</dbReference>
<dbReference type="GO" id="GO:0005829">
    <property type="term" value="C:cytosol"/>
    <property type="evidence" value="ECO:0007669"/>
    <property type="project" value="TreeGrafter"/>
</dbReference>
<evidence type="ECO:0000256" key="9">
    <source>
        <dbReference type="ARBA" id="ARBA00022619"/>
    </source>
</evidence>
<feature type="domain" description="GTP cyclohydrolase II" evidence="15">
    <location>
        <begin position="293"/>
        <end position="337"/>
    </location>
</feature>
<dbReference type="EMBL" id="UFVD01000001">
    <property type="protein sequence ID" value="SUX11092.1"/>
    <property type="molecule type" value="Genomic_DNA"/>
</dbReference>
<dbReference type="UniPathway" id="UPA00275">
    <property type="reaction ID" value="UER00399"/>
</dbReference>
<dbReference type="Pfam" id="PF00925">
    <property type="entry name" value="GTP_cyclohydro2"/>
    <property type="match status" value="1"/>
</dbReference>
<keyword evidence="10 14" id="KW-0479">Metal-binding</keyword>
<dbReference type="SUPFAM" id="SSF142695">
    <property type="entry name" value="RibA-like"/>
    <property type="match status" value="1"/>
</dbReference>
<proteinExistence type="inferred from homology"/>
<dbReference type="RefSeq" id="WP_089181867.1">
    <property type="nucleotide sequence ID" value="NZ_CP043427.1"/>
</dbReference>
<dbReference type="SUPFAM" id="SSF55821">
    <property type="entry name" value="YrdC/RibB"/>
    <property type="match status" value="1"/>
</dbReference>
<organism evidence="16 17">
    <name type="scientific">Campylobacter sputorum subsp. sputorum</name>
    <dbReference type="NCBI Taxonomy" id="32024"/>
    <lineage>
        <taxon>Bacteria</taxon>
        <taxon>Pseudomonadati</taxon>
        <taxon>Campylobacterota</taxon>
        <taxon>Epsilonproteobacteria</taxon>
        <taxon>Campylobacterales</taxon>
        <taxon>Campylobacteraceae</taxon>
        <taxon>Campylobacter</taxon>
    </lineage>
</organism>
<keyword evidence="11 14" id="KW-0460">Magnesium</keyword>
<evidence type="ECO:0000256" key="8">
    <source>
        <dbReference type="ARBA" id="ARBA00018836"/>
    </source>
</evidence>
<evidence type="ECO:0000256" key="11">
    <source>
        <dbReference type="ARBA" id="ARBA00022842"/>
    </source>
</evidence>
<evidence type="ECO:0000256" key="2">
    <source>
        <dbReference type="ARBA" id="ARBA00001936"/>
    </source>
</evidence>
<keyword evidence="17" id="KW-1185">Reference proteome</keyword>
<evidence type="ECO:0000259" key="15">
    <source>
        <dbReference type="Pfam" id="PF00925"/>
    </source>
</evidence>
<evidence type="ECO:0000313" key="16">
    <source>
        <dbReference type="EMBL" id="SUX11092.1"/>
    </source>
</evidence>
<dbReference type="GO" id="GO:0046872">
    <property type="term" value="F:metal ion binding"/>
    <property type="evidence" value="ECO:0007669"/>
    <property type="project" value="UniProtKB-KW"/>
</dbReference>
<dbReference type="PIRSF" id="PIRSF001259">
    <property type="entry name" value="RibA"/>
    <property type="match status" value="1"/>
</dbReference>
<comment type="similarity">
    <text evidence="14">Belongs to the DHBP synthase family.</text>
</comment>
<dbReference type="OrthoDB" id="9793111at2"/>
<dbReference type="PANTHER" id="PTHR21327">
    <property type="entry name" value="GTP CYCLOHYDROLASE II-RELATED"/>
    <property type="match status" value="1"/>
</dbReference>
<dbReference type="InterPro" id="IPR000422">
    <property type="entry name" value="DHBP_synthase_RibB"/>
</dbReference>
<dbReference type="AlphaFoldDB" id="A0A381DK62"/>
<dbReference type="NCBIfam" id="TIGR00506">
    <property type="entry name" value="ribB"/>
    <property type="match status" value="1"/>
</dbReference>
<dbReference type="GO" id="GO:0009231">
    <property type="term" value="P:riboflavin biosynthetic process"/>
    <property type="evidence" value="ECO:0007669"/>
    <property type="project" value="UniProtKB-UniPathway"/>
</dbReference>
<dbReference type="GO" id="GO:0008686">
    <property type="term" value="F:3,4-dihydroxy-2-butanone-4-phosphate synthase activity"/>
    <property type="evidence" value="ECO:0007669"/>
    <property type="project" value="UniProtKB-EC"/>
</dbReference>
<evidence type="ECO:0000256" key="12">
    <source>
        <dbReference type="ARBA" id="ARBA00023211"/>
    </source>
</evidence>
<reference evidence="16 17" key="1">
    <citation type="submission" date="2018-06" db="EMBL/GenBank/DDBJ databases">
        <authorList>
            <consortium name="Pathogen Informatics"/>
            <person name="Doyle S."/>
        </authorList>
    </citation>
    <scope>NUCLEOTIDE SEQUENCE [LARGE SCALE GENOMIC DNA]</scope>
    <source>
        <strain evidence="16 17">NCTC12475</strain>
    </source>
</reference>
<sequence length="338" mass="37545">MALVSVEQAIDDLKQGKMLVMVDDEDRENEGDIIFAATFSDTQKVNFTITHAKGVLCTPISEQIAKKFDLAPMVSSNTSSHETAFTVTIDAKEATTGVSAYERDMTIKLMCSPTATADDFVRPGHIFPLIAKNGGVLVRTGHTEGCVDLCKLAGLMEVAICCEIVKDDGSMARRDDLELFCEKFGLHMVAISDIVKYRLQNETLINIEKSSNVKLAGYEVMQYEIKDHLDRTHFAFVFGNISKRSVVKFEKISSNVDFMTNKKYDDLMKSLEILNEKNGILLFLDDGNDSKNLIKNYGIGAQILKHFGITQIDMISSSSKKEFVGIKGFNLDIVSYIS</sequence>
<keyword evidence="16" id="KW-0378">Hydrolase</keyword>
<evidence type="ECO:0000256" key="7">
    <source>
        <dbReference type="ARBA" id="ARBA00012153"/>
    </source>
</evidence>
<evidence type="ECO:0000256" key="6">
    <source>
        <dbReference type="ARBA" id="ARBA00008976"/>
    </source>
</evidence>
<evidence type="ECO:0000256" key="3">
    <source>
        <dbReference type="ARBA" id="ARBA00002284"/>
    </source>
</evidence>
<dbReference type="FunFam" id="3.90.870.10:FF:000001">
    <property type="entry name" value="Riboflavin biosynthesis protein RibBA"/>
    <property type="match status" value="1"/>
</dbReference>
<dbReference type="InterPro" id="IPR017945">
    <property type="entry name" value="DHBP_synth_RibB-like_a/b_dom"/>
</dbReference>
<dbReference type="NCBIfam" id="NF006804">
    <property type="entry name" value="PRK09314.1"/>
    <property type="match status" value="1"/>
</dbReference>
<dbReference type="EC" id="4.1.99.12" evidence="7 14"/>
<comment type="pathway">
    <text evidence="4 14">Cofactor biosynthesis; riboflavin biosynthesis; 2-hydroxy-3-oxobutyl phosphate from D-ribulose 5-phosphate: step 1/1.</text>
</comment>